<gene>
    <name evidence="2" type="ORF">TIFTF001_018957</name>
</gene>
<proteinExistence type="predicted"/>
<comment type="caution">
    <text evidence="2">The sequence shown here is derived from an EMBL/GenBank/DDBJ whole genome shotgun (WGS) entry which is preliminary data.</text>
</comment>
<name>A0AA88ASE5_FICCA</name>
<evidence type="ECO:0000256" key="1">
    <source>
        <dbReference type="SAM" id="MobiDB-lite"/>
    </source>
</evidence>
<dbReference type="AlphaFoldDB" id="A0AA88ASE5"/>
<dbReference type="EMBL" id="BTGU01000032">
    <property type="protein sequence ID" value="GMN49786.1"/>
    <property type="molecule type" value="Genomic_DNA"/>
</dbReference>
<reference evidence="2" key="1">
    <citation type="submission" date="2023-07" db="EMBL/GenBank/DDBJ databases">
        <title>draft genome sequence of fig (Ficus carica).</title>
        <authorList>
            <person name="Takahashi T."/>
            <person name="Nishimura K."/>
        </authorList>
    </citation>
    <scope>NUCLEOTIDE SEQUENCE</scope>
</reference>
<sequence>MPPPASSSTGVISLSPVPAHAENARPMHPERSGRDILSGKMNNLFYQSHGAGDLLSFAWELWREGTLLELLDPTIRSSFSRNEAMRCIHMGLLCVQENPALRPTMATIVMMLNRYWVTLPAPQQPALLHRNRTQSSIATKDQESVQSTIKLISYSVNDGSMITEVYPR</sequence>
<organism evidence="2 3">
    <name type="scientific">Ficus carica</name>
    <name type="common">Common fig</name>
    <dbReference type="NCBI Taxonomy" id="3494"/>
    <lineage>
        <taxon>Eukaryota</taxon>
        <taxon>Viridiplantae</taxon>
        <taxon>Streptophyta</taxon>
        <taxon>Embryophyta</taxon>
        <taxon>Tracheophyta</taxon>
        <taxon>Spermatophyta</taxon>
        <taxon>Magnoliopsida</taxon>
        <taxon>eudicotyledons</taxon>
        <taxon>Gunneridae</taxon>
        <taxon>Pentapetalae</taxon>
        <taxon>rosids</taxon>
        <taxon>fabids</taxon>
        <taxon>Rosales</taxon>
        <taxon>Moraceae</taxon>
        <taxon>Ficeae</taxon>
        <taxon>Ficus</taxon>
    </lineage>
</organism>
<keyword evidence="3" id="KW-1185">Reference proteome</keyword>
<accession>A0AA88ASE5</accession>
<feature type="region of interest" description="Disordered" evidence="1">
    <location>
        <begin position="1"/>
        <end position="33"/>
    </location>
</feature>
<dbReference type="InterPro" id="IPR011009">
    <property type="entry name" value="Kinase-like_dom_sf"/>
</dbReference>
<dbReference type="Proteomes" id="UP001187192">
    <property type="component" value="Unassembled WGS sequence"/>
</dbReference>
<dbReference type="PANTHER" id="PTHR27006:SF606">
    <property type="entry name" value="INTERLEUKIN-1 RECEPTOR-ASSOCIATED KINASE 4"/>
    <property type="match status" value="1"/>
</dbReference>
<dbReference type="PANTHER" id="PTHR27006">
    <property type="entry name" value="PROMASTIGOTE SURFACE ANTIGEN PROTEIN PSA"/>
    <property type="match status" value="1"/>
</dbReference>
<evidence type="ECO:0000313" key="3">
    <source>
        <dbReference type="Proteomes" id="UP001187192"/>
    </source>
</evidence>
<dbReference type="Gene3D" id="1.10.510.10">
    <property type="entry name" value="Transferase(Phosphotransferase) domain 1"/>
    <property type="match status" value="1"/>
</dbReference>
<evidence type="ECO:0000313" key="2">
    <source>
        <dbReference type="EMBL" id="GMN49786.1"/>
    </source>
</evidence>
<protein>
    <submittedName>
        <fullName evidence="2">Uncharacterized protein</fullName>
    </submittedName>
</protein>
<feature type="compositionally biased region" description="Basic and acidic residues" evidence="1">
    <location>
        <begin position="22"/>
        <end position="33"/>
    </location>
</feature>
<feature type="compositionally biased region" description="Polar residues" evidence="1">
    <location>
        <begin position="1"/>
        <end position="12"/>
    </location>
</feature>
<dbReference type="SUPFAM" id="SSF56112">
    <property type="entry name" value="Protein kinase-like (PK-like)"/>
    <property type="match status" value="1"/>
</dbReference>